<name>A0AAV8WKE7_9CUCU</name>
<organism evidence="1 2">
    <name type="scientific">Rhamnusium bicolor</name>
    <dbReference type="NCBI Taxonomy" id="1586634"/>
    <lineage>
        <taxon>Eukaryota</taxon>
        <taxon>Metazoa</taxon>
        <taxon>Ecdysozoa</taxon>
        <taxon>Arthropoda</taxon>
        <taxon>Hexapoda</taxon>
        <taxon>Insecta</taxon>
        <taxon>Pterygota</taxon>
        <taxon>Neoptera</taxon>
        <taxon>Endopterygota</taxon>
        <taxon>Coleoptera</taxon>
        <taxon>Polyphaga</taxon>
        <taxon>Cucujiformia</taxon>
        <taxon>Chrysomeloidea</taxon>
        <taxon>Cerambycidae</taxon>
        <taxon>Lepturinae</taxon>
        <taxon>Rhagiini</taxon>
        <taxon>Rhamnusium</taxon>
    </lineage>
</organism>
<feature type="non-terminal residue" evidence="1">
    <location>
        <position position="236"/>
    </location>
</feature>
<accession>A0AAV8WKE7</accession>
<comment type="caution">
    <text evidence="1">The sequence shown here is derived from an EMBL/GenBank/DDBJ whole genome shotgun (WGS) entry which is preliminary data.</text>
</comment>
<reference evidence="1" key="1">
    <citation type="journal article" date="2023" name="Insect Mol. Biol.">
        <title>Genome sequencing provides insights into the evolution of gene families encoding plant cell wall-degrading enzymes in longhorned beetles.</title>
        <authorList>
            <person name="Shin N.R."/>
            <person name="Okamura Y."/>
            <person name="Kirsch R."/>
            <person name="Pauchet Y."/>
        </authorList>
    </citation>
    <scope>NUCLEOTIDE SEQUENCE</scope>
    <source>
        <strain evidence="1">RBIC_L_NR</strain>
    </source>
</reference>
<gene>
    <name evidence="1" type="ORF">NQ314_020505</name>
</gene>
<dbReference type="Proteomes" id="UP001162156">
    <property type="component" value="Unassembled WGS sequence"/>
</dbReference>
<evidence type="ECO:0000313" key="1">
    <source>
        <dbReference type="EMBL" id="KAJ8927074.1"/>
    </source>
</evidence>
<dbReference type="AlphaFoldDB" id="A0AAV8WKE7"/>
<evidence type="ECO:0008006" key="3">
    <source>
        <dbReference type="Google" id="ProtNLM"/>
    </source>
</evidence>
<proteinExistence type="predicted"/>
<sequence>MVSFTDHSNHSRSTNAKILIEIQKYPSIYNYEDENYKNFVVKENGWKKVSFSVGKSVDSHHETEFANVITDDSTLDDSELDIDLPAPQMSNTQTIIKKSTQDLESLTYGSRCSTPMLKPKVRKSQTRGSKISSLLEFDERAQRCMDDETIHNNKRGAEKEDVYLFMKSISLTVKKFPPALINKVKLGILTLVDNLGLKAAAYIPHPVSGGFWLQIQLCNLSSVESTNSGHHKYLAQ</sequence>
<protein>
    <recommendedName>
        <fullName evidence="3">BESS domain-containing protein</fullName>
    </recommendedName>
</protein>
<evidence type="ECO:0000313" key="2">
    <source>
        <dbReference type="Proteomes" id="UP001162156"/>
    </source>
</evidence>
<dbReference type="EMBL" id="JANEYF010005734">
    <property type="protein sequence ID" value="KAJ8927074.1"/>
    <property type="molecule type" value="Genomic_DNA"/>
</dbReference>
<keyword evidence="2" id="KW-1185">Reference proteome</keyword>